<feature type="transmembrane region" description="Helical" evidence="7">
    <location>
        <begin position="365"/>
        <end position="382"/>
    </location>
</feature>
<dbReference type="PANTHER" id="PTHR30250">
    <property type="entry name" value="PST FAMILY PREDICTED COLANIC ACID TRANSPORTER"/>
    <property type="match status" value="1"/>
</dbReference>
<feature type="transmembrane region" description="Helical" evidence="7">
    <location>
        <begin position="36"/>
        <end position="55"/>
    </location>
</feature>
<dbReference type="PANTHER" id="PTHR30250:SF11">
    <property type="entry name" value="O-ANTIGEN TRANSPORTER-RELATED"/>
    <property type="match status" value="1"/>
</dbReference>
<feature type="transmembrane region" description="Helical" evidence="7">
    <location>
        <begin position="276"/>
        <end position="297"/>
    </location>
</feature>
<dbReference type="InterPro" id="IPR050833">
    <property type="entry name" value="Poly_Biosynth_Transport"/>
</dbReference>
<evidence type="ECO:0000256" key="5">
    <source>
        <dbReference type="ARBA" id="ARBA00023136"/>
    </source>
</evidence>
<sequence length="415" mass="48278">MNFRNFILYGLSVGLNRGIVFFLLPLAGYFLNKNDFGTFSLIIITSQLLIPILTINVSSVIAREFLDAKEMLNRYVGYIVILLIGMTILSMLFGGKYKNVFCFIISESLLMVLITRARFFLGVNTYFVATVLKAISFLLIFLIVFLLRHGFLYNVNSFCIMLALSNYVAILFVLSKDFFINISYKVSLSNLHFFLQKDKKFIWFGILLIPHSLSQWVMSSSDRYIIKVFFNDTVLGEYSLAYAYASLFMLFISVLAITLPEYCIRKYDSFCKKRMLLMFMSTMALVYIFGFISLYVVVLQYINFNVREINIFCIIYSSLFYLVMYHYCSSFHFYHKRSKFITKTTLLASLFSVLITLIFAWKGNIIGVSFCTYFSYFFYFLLIRRGVSTINTNVVISVMMISFIPLLIRCFHVIS</sequence>
<keyword evidence="4 7" id="KW-1133">Transmembrane helix</keyword>
<keyword evidence="5 7" id="KW-0472">Membrane</keyword>
<accession>A0AAN1M821</accession>
<evidence type="ECO:0000256" key="6">
    <source>
        <dbReference type="ARBA" id="ARBA00049738"/>
    </source>
</evidence>
<protein>
    <recommendedName>
        <fullName evidence="6">Putative O-antigen transporter</fullName>
    </recommendedName>
</protein>
<comment type="subcellular location">
    <subcellularLocation>
        <location evidence="1">Cell membrane</location>
        <topology evidence="1">Multi-pass membrane protein</topology>
    </subcellularLocation>
</comment>
<dbReference type="EMBL" id="CP024141">
    <property type="protein sequence ID" value="AUK00653.1"/>
    <property type="molecule type" value="Genomic_DNA"/>
</dbReference>
<feature type="transmembrane region" description="Helical" evidence="7">
    <location>
        <begin position="153"/>
        <end position="174"/>
    </location>
</feature>
<feature type="transmembrane region" description="Helical" evidence="7">
    <location>
        <begin position="394"/>
        <end position="414"/>
    </location>
</feature>
<organism evidence="8 9">
    <name type="scientific">Escherichia coli</name>
    <dbReference type="NCBI Taxonomy" id="562"/>
    <lineage>
        <taxon>Bacteria</taxon>
        <taxon>Pseudomonadati</taxon>
        <taxon>Pseudomonadota</taxon>
        <taxon>Gammaproteobacteria</taxon>
        <taxon>Enterobacterales</taxon>
        <taxon>Enterobacteriaceae</taxon>
        <taxon>Escherichia</taxon>
    </lineage>
</organism>
<gene>
    <name evidence="8" type="ORF">CR538_09535</name>
</gene>
<evidence type="ECO:0000256" key="2">
    <source>
        <dbReference type="ARBA" id="ARBA00022475"/>
    </source>
</evidence>
<feature type="transmembrane region" description="Helical" evidence="7">
    <location>
        <begin position="75"/>
        <end position="94"/>
    </location>
</feature>
<evidence type="ECO:0000256" key="4">
    <source>
        <dbReference type="ARBA" id="ARBA00022989"/>
    </source>
</evidence>
<keyword evidence="3 7" id="KW-0812">Transmembrane</keyword>
<evidence type="ECO:0000256" key="1">
    <source>
        <dbReference type="ARBA" id="ARBA00004651"/>
    </source>
</evidence>
<feature type="transmembrane region" description="Helical" evidence="7">
    <location>
        <begin position="126"/>
        <end position="147"/>
    </location>
</feature>
<evidence type="ECO:0000313" key="8">
    <source>
        <dbReference type="EMBL" id="AUK00653.1"/>
    </source>
</evidence>
<dbReference type="Proteomes" id="UP000234238">
    <property type="component" value="Chromosome"/>
</dbReference>
<dbReference type="GO" id="GO:0005886">
    <property type="term" value="C:plasma membrane"/>
    <property type="evidence" value="ECO:0007669"/>
    <property type="project" value="UniProtKB-SubCell"/>
</dbReference>
<keyword evidence="2" id="KW-1003">Cell membrane</keyword>
<feature type="transmembrane region" description="Helical" evidence="7">
    <location>
        <begin position="238"/>
        <end position="264"/>
    </location>
</feature>
<dbReference type="AlphaFoldDB" id="A0AAN1M821"/>
<feature type="transmembrane region" description="Helical" evidence="7">
    <location>
        <begin position="7"/>
        <end position="30"/>
    </location>
</feature>
<proteinExistence type="predicted"/>
<evidence type="ECO:0000256" key="3">
    <source>
        <dbReference type="ARBA" id="ARBA00022692"/>
    </source>
</evidence>
<feature type="transmembrane region" description="Helical" evidence="7">
    <location>
        <begin position="340"/>
        <end position="359"/>
    </location>
</feature>
<evidence type="ECO:0000313" key="9">
    <source>
        <dbReference type="Proteomes" id="UP000234238"/>
    </source>
</evidence>
<feature type="transmembrane region" description="Helical" evidence="7">
    <location>
        <begin position="309"/>
        <end position="328"/>
    </location>
</feature>
<name>A0AAN1M821_ECOLX</name>
<evidence type="ECO:0000256" key="7">
    <source>
        <dbReference type="SAM" id="Phobius"/>
    </source>
</evidence>
<reference evidence="8 9" key="1">
    <citation type="submission" date="2017-10" db="EMBL/GenBank/DDBJ databases">
        <title>mcr-1 positive E.coli isolates in China.</title>
        <authorList>
            <person name="Li B."/>
            <person name="Wang X."/>
        </authorList>
    </citation>
    <scope>NUCLEOTIDE SEQUENCE [LARGE SCALE GENOMIC DNA]</scope>
    <source>
        <strain evidence="8 9">14EC029</strain>
    </source>
</reference>